<dbReference type="AlphaFoldDB" id="A0A1L9RI79"/>
<dbReference type="RefSeq" id="XP_040688244.1">
    <property type="nucleotide sequence ID" value="XM_040839455.1"/>
</dbReference>
<feature type="region of interest" description="Disordered" evidence="1">
    <location>
        <begin position="1"/>
        <end position="21"/>
    </location>
</feature>
<dbReference type="GO" id="GO:0016491">
    <property type="term" value="F:oxidoreductase activity"/>
    <property type="evidence" value="ECO:0007669"/>
    <property type="project" value="InterPro"/>
</dbReference>
<accession>A0A1L9RI79</accession>
<keyword evidence="4" id="KW-1185">Reference proteome</keyword>
<sequence length="222" mass="25342">MEANNTTIEKETFFMPPSYPDGATEPNVLNALEKPERIQKIVQEGILLAGGAAAILLQVAMPGIYSGDDPQLQVWVAATPQAVGIDVYEQVFGRMSEEAAEDVYREYAILAVSLRVRPGMWPQDRRASWIYWNNVAKDLLFSNRVPLKIRAVLPLVRLMTADMLPDRIREEYGLKIGKCRRRMQGIVTGLTKAMYPATPKFIRTYPLRYYMKDMRRRTKDAK</sequence>
<dbReference type="EMBL" id="KV878213">
    <property type="protein sequence ID" value="OJJ34568.1"/>
    <property type="molecule type" value="Genomic_DNA"/>
</dbReference>
<evidence type="ECO:0000313" key="3">
    <source>
        <dbReference type="EMBL" id="OJJ34568.1"/>
    </source>
</evidence>
<dbReference type="PANTHER" id="PTHR36151:SF3">
    <property type="entry name" value="ER-BOUND OXYGENASE MPAB_MPAB'_RUBBER OXYGENASE CATALYTIC DOMAIN-CONTAINING PROTEIN"/>
    <property type="match status" value="1"/>
</dbReference>
<reference evidence="4" key="1">
    <citation type="journal article" date="2017" name="Genome Biol.">
        <title>Comparative genomics reveals high biological diversity and specific adaptations in the industrially and medically important fungal genus Aspergillus.</title>
        <authorList>
            <person name="de Vries R.P."/>
            <person name="Riley R."/>
            <person name="Wiebenga A."/>
            <person name="Aguilar-Osorio G."/>
            <person name="Amillis S."/>
            <person name="Uchima C.A."/>
            <person name="Anderluh G."/>
            <person name="Asadollahi M."/>
            <person name="Askin M."/>
            <person name="Barry K."/>
            <person name="Battaglia E."/>
            <person name="Bayram O."/>
            <person name="Benocci T."/>
            <person name="Braus-Stromeyer S.A."/>
            <person name="Caldana C."/>
            <person name="Canovas D."/>
            <person name="Cerqueira G.C."/>
            <person name="Chen F."/>
            <person name="Chen W."/>
            <person name="Choi C."/>
            <person name="Clum A."/>
            <person name="Dos Santos R.A."/>
            <person name="Damasio A.R."/>
            <person name="Diallinas G."/>
            <person name="Emri T."/>
            <person name="Fekete E."/>
            <person name="Flipphi M."/>
            <person name="Freyberg S."/>
            <person name="Gallo A."/>
            <person name="Gournas C."/>
            <person name="Habgood R."/>
            <person name="Hainaut M."/>
            <person name="Harispe M.L."/>
            <person name="Henrissat B."/>
            <person name="Hilden K.S."/>
            <person name="Hope R."/>
            <person name="Hossain A."/>
            <person name="Karabika E."/>
            <person name="Karaffa L."/>
            <person name="Karanyi Z."/>
            <person name="Krasevec N."/>
            <person name="Kuo A."/>
            <person name="Kusch H."/>
            <person name="LaButti K."/>
            <person name="Lagendijk E.L."/>
            <person name="Lapidus A."/>
            <person name="Levasseur A."/>
            <person name="Lindquist E."/>
            <person name="Lipzen A."/>
            <person name="Logrieco A.F."/>
            <person name="MacCabe A."/>
            <person name="Maekelae M.R."/>
            <person name="Malavazi I."/>
            <person name="Melin P."/>
            <person name="Meyer V."/>
            <person name="Mielnichuk N."/>
            <person name="Miskei M."/>
            <person name="Molnar A.P."/>
            <person name="Mule G."/>
            <person name="Ngan C.Y."/>
            <person name="Orejas M."/>
            <person name="Orosz E."/>
            <person name="Ouedraogo J.P."/>
            <person name="Overkamp K.M."/>
            <person name="Park H.-S."/>
            <person name="Perrone G."/>
            <person name="Piumi F."/>
            <person name="Punt P.J."/>
            <person name="Ram A.F."/>
            <person name="Ramon A."/>
            <person name="Rauscher S."/>
            <person name="Record E."/>
            <person name="Riano-Pachon D.M."/>
            <person name="Robert V."/>
            <person name="Roehrig J."/>
            <person name="Ruller R."/>
            <person name="Salamov A."/>
            <person name="Salih N.S."/>
            <person name="Samson R.A."/>
            <person name="Sandor E."/>
            <person name="Sanguinetti M."/>
            <person name="Schuetze T."/>
            <person name="Sepcic K."/>
            <person name="Shelest E."/>
            <person name="Sherlock G."/>
            <person name="Sophianopoulou V."/>
            <person name="Squina F.M."/>
            <person name="Sun H."/>
            <person name="Susca A."/>
            <person name="Todd R.B."/>
            <person name="Tsang A."/>
            <person name="Unkles S.E."/>
            <person name="van de Wiele N."/>
            <person name="van Rossen-Uffink D."/>
            <person name="Oliveira J.V."/>
            <person name="Vesth T.C."/>
            <person name="Visser J."/>
            <person name="Yu J.-H."/>
            <person name="Zhou M."/>
            <person name="Andersen M.R."/>
            <person name="Archer D.B."/>
            <person name="Baker S.E."/>
            <person name="Benoit I."/>
            <person name="Brakhage A.A."/>
            <person name="Braus G.H."/>
            <person name="Fischer R."/>
            <person name="Frisvad J.C."/>
            <person name="Goldman G.H."/>
            <person name="Houbraken J."/>
            <person name="Oakley B."/>
            <person name="Pocsi I."/>
            <person name="Scazzocchio C."/>
            <person name="Seiboth B."/>
            <person name="vanKuyk P.A."/>
            <person name="Wortman J."/>
            <person name="Dyer P.S."/>
            <person name="Grigoriev I.V."/>
        </authorList>
    </citation>
    <scope>NUCLEOTIDE SEQUENCE [LARGE SCALE GENOMIC DNA]</scope>
    <source>
        <strain evidence="4">DTO 134E9</strain>
    </source>
</reference>
<organism evidence="3 4">
    <name type="scientific">Aspergillus wentii DTO 134E9</name>
    <dbReference type="NCBI Taxonomy" id="1073089"/>
    <lineage>
        <taxon>Eukaryota</taxon>
        <taxon>Fungi</taxon>
        <taxon>Dikarya</taxon>
        <taxon>Ascomycota</taxon>
        <taxon>Pezizomycotina</taxon>
        <taxon>Eurotiomycetes</taxon>
        <taxon>Eurotiomycetidae</taxon>
        <taxon>Eurotiales</taxon>
        <taxon>Aspergillaceae</taxon>
        <taxon>Aspergillus</taxon>
        <taxon>Aspergillus subgen. Cremei</taxon>
    </lineage>
</organism>
<gene>
    <name evidence="3" type="ORF">ASPWEDRAFT_743188</name>
</gene>
<dbReference type="PANTHER" id="PTHR36151">
    <property type="entry name" value="BLR2777 PROTEIN"/>
    <property type="match status" value="1"/>
</dbReference>
<evidence type="ECO:0000259" key="2">
    <source>
        <dbReference type="Pfam" id="PF09995"/>
    </source>
</evidence>
<dbReference type="GeneID" id="63755303"/>
<dbReference type="InterPro" id="IPR018713">
    <property type="entry name" value="MPAB/Lcp_cat_dom"/>
</dbReference>
<dbReference type="OrthoDB" id="5131368at2759"/>
<feature type="domain" description="ER-bound oxygenase mpaB/mpaB'/Rubber oxygenase catalytic" evidence="2">
    <location>
        <begin position="65"/>
        <end position="184"/>
    </location>
</feature>
<dbReference type="Proteomes" id="UP000184383">
    <property type="component" value="Unassembled WGS sequence"/>
</dbReference>
<dbReference type="VEuPathDB" id="FungiDB:ASPWEDRAFT_743188"/>
<protein>
    <recommendedName>
        <fullName evidence="2">ER-bound oxygenase mpaB/mpaB'/Rubber oxygenase catalytic domain-containing protein</fullName>
    </recommendedName>
</protein>
<evidence type="ECO:0000313" key="4">
    <source>
        <dbReference type="Proteomes" id="UP000184383"/>
    </source>
</evidence>
<evidence type="ECO:0000256" key="1">
    <source>
        <dbReference type="SAM" id="MobiDB-lite"/>
    </source>
</evidence>
<name>A0A1L9RI79_ASPWE</name>
<dbReference type="Pfam" id="PF09995">
    <property type="entry name" value="MPAB_Lcp_cat"/>
    <property type="match status" value="1"/>
</dbReference>
<proteinExistence type="predicted"/>